<dbReference type="GO" id="GO:0016758">
    <property type="term" value="F:hexosyltransferase activity"/>
    <property type="evidence" value="ECO:0007669"/>
    <property type="project" value="UniProtKB-ARBA"/>
</dbReference>
<proteinExistence type="predicted"/>
<dbReference type="CAZy" id="GT2">
    <property type="family name" value="Glycosyltransferase Family 2"/>
</dbReference>
<evidence type="ECO:0000259" key="3">
    <source>
        <dbReference type="Pfam" id="PF00535"/>
    </source>
</evidence>
<evidence type="ECO:0000256" key="1">
    <source>
        <dbReference type="ARBA" id="ARBA00022676"/>
    </source>
</evidence>
<dbReference type="Gene3D" id="3.90.550.10">
    <property type="entry name" value="Spore Coat Polysaccharide Biosynthesis Protein SpsA, Chain A"/>
    <property type="match status" value="2"/>
</dbReference>
<feature type="domain" description="Glycosyltransferase 2-like" evidence="3">
    <location>
        <begin position="160"/>
        <end position="241"/>
    </location>
</feature>
<evidence type="ECO:0000256" key="2">
    <source>
        <dbReference type="ARBA" id="ARBA00022679"/>
    </source>
</evidence>
<name>A3EYJ9_CAMJU</name>
<dbReference type="InterPro" id="IPR029044">
    <property type="entry name" value="Nucleotide-diphossugar_trans"/>
</dbReference>
<dbReference type="PANTHER" id="PTHR22916:SF51">
    <property type="entry name" value="GLYCOSYLTRANSFERASE EPSH-RELATED"/>
    <property type="match status" value="1"/>
</dbReference>
<dbReference type="PANTHER" id="PTHR22916">
    <property type="entry name" value="GLYCOSYLTRANSFERASE"/>
    <property type="match status" value="1"/>
</dbReference>
<accession>A3EYJ9</accession>
<feature type="domain" description="Glycosyltransferase 2-like" evidence="3">
    <location>
        <begin position="19"/>
        <end position="96"/>
    </location>
</feature>
<keyword evidence="1" id="KW-0328">Glycosyltransferase</keyword>
<keyword evidence="2 4" id="KW-0808">Transferase</keyword>
<dbReference type="Pfam" id="PF00535">
    <property type="entry name" value="Glycos_transf_2"/>
    <property type="match status" value="2"/>
</dbReference>
<dbReference type="InterPro" id="IPR001173">
    <property type="entry name" value="Glyco_trans_2-like"/>
</dbReference>
<dbReference type="CDD" id="cd00761">
    <property type="entry name" value="Glyco_tranf_GTA_type"/>
    <property type="match status" value="1"/>
</dbReference>
<evidence type="ECO:0000313" key="4">
    <source>
        <dbReference type="EMBL" id="ABN43101.1"/>
    </source>
</evidence>
<dbReference type="SUPFAM" id="SSF53448">
    <property type="entry name" value="Nucleotide-diphospho-sugar transferases"/>
    <property type="match status" value="1"/>
</dbReference>
<dbReference type="AlphaFoldDB" id="A3EYJ9"/>
<dbReference type="EMBL" id="EF140720">
    <property type="protein sequence ID" value="ABN43101.1"/>
    <property type="molecule type" value="Genomic_DNA"/>
</dbReference>
<sequence>MYNLVFIMLRNEMFYRSVSIIIPIYNVEKYLDECLKSVINQSYKDLDIILVDDGSSDNSLNIAKEYAKKDERIFLITKENGGLSSARNAGLEFIKGTKLREFFENESNITSYENINTFNTASKELTKEDINKNFTKLSKNIIQTKLKNLNDFIIQDLPNNIIHFLDSDDYLELDCIEKCVNEMSKSDLDICVHSYVKYDETKKEMKKDIHFEFPKKLKNRFYYDYALDTLYINNIYFFCFAWQGSFNANILNKYRLRFTHGVYYEDTDFGVLLFSLAKKLIYLDYCGLIYRVRENSITSSENNQMPEKLPDFLQTLRKYYDNYNELRKYFKNFCFATNALNIWNFFNEKSNLDINFKKKYKKFFQNYIIQLMDVFKISIDDDPYEIKKIWKQIKISKRQHILKLLKDILRHPKKIKNIKNLFYL</sequence>
<protein>
    <submittedName>
        <fullName evidence="4">Putative glycosyltransferase</fullName>
    </submittedName>
</protein>
<reference evidence="4" key="1">
    <citation type="submission" date="2006-11" db="EMBL/GenBank/DDBJ databases">
        <title>Characterization of lipooligosaccharide biosynthetic loci of Campylobacter jejuni reveals mosaic organizations.</title>
        <authorList>
            <person name="Parker C.T."/>
            <person name="Horn S.T."/>
        </authorList>
    </citation>
    <scope>NUCLEOTIDE SEQUENCE</scope>
    <source>
        <strain evidence="4">RM1503</strain>
    </source>
</reference>
<organism evidence="4">
    <name type="scientific">Campylobacter jejuni</name>
    <dbReference type="NCBI Taxonomy" id="197"/>
    <lineage>
        <taxon>Bacteria</taxon>
        <taxon>Pseudomonadati</taxon>
        <taxon>Campylobacterota</taxon>
        <taxon>Epsilonproteobacteria</taxon>
        <taxon>Campylobacterales</taxon>
        <taxon>Campylobacteraceae</taxon>
        <taxon>Campylobacter</taxon>
    </lineage>
</organism>